<dbReference type="EMBL" id="CAJVPU010058671">
    <property type="protein sequence ID" value="CAG8774058.1"/>
    <property type="molecule type" value="Genomic_DNA"/>
</dbReference>
<feature type="non-terminal residue" evidence="1">
    <location>
        <position position="44"/>
    </location>
</feature>
<evidence type="ECO:0000313" key="1">
    <source>
        <dbReference type="EMBL" id="CAG8774058.1"/>
    </source>
</evidence>
<name>A0ACA9R337_9GLOM</name>
<comment type="caution">
    <text evidence="1">The sequence shown here is derived from an EMBL/GenBank/DDBJ whole genome shotgun (WGS) entry which is preliminary data.</text>
</comment>
<sequence length="44" mass="5143">EKSNQSINKRYTYSSPVFGFYTYLFGLDSLLSFSLIFQFCHVPP</sequence>
<keyword evidence="2" id="KW-1185">Reference proteome</keyword>
<evidence type="ECO:0000313" key="2">
    <source>
        <dbReference type="Proteomes" id="UP000789702"/>
    </source>
</evidence>
<protein>
    <submittedName>
        <fullName evidence="1">12281_t:CDS:1</fullName>
    </submittedName>
</protein>
<dbReference type="Proteomes" id="UP000789702">
    <property type="component" value="Unassembled WGS sequence"/>
</dbReference>
<proteinExistence type="predicted"/>
<feature type="non-terminal residue" evidence="1">
    <location>
        <position position="1"/>
    </location>
</feature>
<organism evidence="1 2">
    <name type="scientific">Dentiscutata heterogama</name>
    <dbReference type="NCBI Taxonomy" id="1316150"/>
    <lineage>
        <taxon>Eukaryota</taxon>
        <taxon>Fungi</taxon>
        <taxon>Fungi incertae sedis</taxon>
        <taxon>Mucoromycota</taxon>
        <taxon>Glomeromycotina</taxon>
        <taxon>Glomeromycetes</taxon>
        <taxon>Diversisporales</taxon>
        <taxon>Gigasporaceae</taxon>
        <taxon>Dentiscutata</taxon>
    </lineage>
</organism>
<gene>
    <name evidence="1" type="ORF">DHETER_LOCUS16009</name>
</gene>
<reference evidence="1" key="1">
    <citation type="submission" date="2021-06" db="EMBL/GenBank/DDBJ databases">
        <authorList>
            <person name="Kallberg Y."/>
            <person name="Tangrot J."/>
            <person name="Rosling A."/>
        </authorList>
    </citation>
    <scope>NUCLEOTIDE SEQUENCE</scope>
    <source>
        <strain evidence="1">IL203A</strain>
    </source>
</reference>
<accession>A0ACA9R337</accession>